<reference evidence="2" key="1">
    <citation type="submission" date="2016-11" db="UniProtKB">
        <authorList>
            <consortium name="WormBaseParasite"/>
        </authorList>
    </citation>
    <scope>IDENTIFICATION</scope>
    <source>
        <strain evidence="2">KR3021</strain>
    </source>
</reference>
<protein>
    <submittedName>
        <fullName evidence="2">Ovule protein</fullName>
    </submittedName>
</protein>
<evidence type="ECO:0000313" key="2">
    <source>
        <dbReference type="WBParaSite" id="RSKR_0000967100.1"/>
    </source>
</evidence>
<sequence>MTQQPKEDSKSKRKGIKDKSKTKTKIQEENLPVVSPNKGSHICGNKNGHVKTKSIKNKSECMDGPTQEILTDGTVLTIENTLYRLPKSMPGFDL</sequence>
<evidence type="ECO:0000313" key="1">
    <source>
        <dbReference type="Proteomes" id="UP000095286"/>
    </source>
</evidence>
<dbReference type="WBParaSite" id="RSKR_0000967100.1">
    <property type="protein sequence ID" value="RSKR_0000967100.1"/>
    <property type="gene ID" value="RSKR_0000967100"/>
</dbReference>
<dbReference type="Proteomes" id="UP000095286">
    <property type="component" value="Unplaced"/>
</dbReference>
<proteinExistence type="predicted"/>
<name>A0AC35UB65_9BILA</name>
<organism evidence="1 2">
    <name type="scientific">Rhabditophanes sp. KR3021</name>
    <dbReference type="NCBI Taxonomy" id="114890"/>
    <lineage>
        <taxon>Eukaryota</taxon>
        <taxon>Metazoa</taxon>
        <taxon>Ecdysozoa</taxon>
        <taxon>Nematoda</taxon>
        <taxon>Chromadorea</taxon>
        <taxon>Rhabditida</taxon>
        <taxon>Tylenchina</taxon>
        <taxon>Panagrolaimomorpha</taxon>
        <taxon>Strongyloidoidea</taxon>
        <taxon>Alloionematidae</taxon>
        <taxon>Rhabditophanes</taxon>
    </lineage>
</organism>
<accession>A0AC35UB65</accession>